<name>A0ABM8BBH4_9BIFI</name>
<evidence type="ECO:0000259" key="3">
    <source>
        <dbReference type="Pfam" id="PF17863"/>
    </source>
</evidence>
<evidence type="ECO:0000259" key="2">
    <source>
        <dbReference type="Pfam" id="PF07726"/>
    </source>
</evidence>
<protein>
    <submittedName>
        <fullName evidence="4">ATPase AAA</fullName>
    </submittedName>
</protein>
<dbReference type="InterPro" id="IPR041628">
    <property type="entry name" value="ChlI/MoxR_AAA_lid"/>
</dbReference>
<dbReference type="Pfam" id="PF07726">
    <property type="entry name" value="AAA_3"/>
    <property type="match status" value="1"/>
</dbReference>
<dbReference type="PANTHER" id="PTHR42759:SF5">
    <property type="entry name" value="METHANOL DEHYDROGENASE REGULATOR"/>
    <property type="match status" value="1"/>
</dbReference>
<dbReference type="PANTHER" id="PTHR42759">
    <property type="entry name" value="MOXR FAMILY PROTEIN"/>
    <property type="match status" value="1"/>
</dbReference>
<proteinExistence type="predicted"/>
<keyword evidence="5" id="KW-1185">Reference proteome</keyword>
<feature type="compositionally biased region" description="Polar residues" evidence="1">
    <location>
        <begin position="83"/>
        <end position="96"/>
    </location>
</feature>
<feature type="region of interest" description="Disordered" evidence="1">
    <location>
        <begin position="72"/>
        <end position="96"/>
    </location>
</feature>
<dbReference type="Proteomes" id="UP001321748">
    <property type="component" value="Chromosome"/>
</dbReference>
<dbReference type="CDD" id="cd00009">
    <property type="entry name" value="AAA"/>
    <property type="match status" value="1"/>
</dbReference>
<feature type="domain" description="ChlI/MoxR AAA lid" evidence="3">
    <location>
        <begin position="321"/>
        <end position="392"/>
    </location>
</feature>
<reference evidence="4 5" key="1">
    <citation type="journal article" date="2023" name="Microbiol. Spectr.">
        <title>Symbiosis of Carpenter Bees with Uncharacterized Lactic Acid Bacteria Showing NAD Auxotrophy.</title>
        <authorList>
            <person name="Kawasaki S."/>
            <person name="Ozawa K."/>
            <person name="Mori T."/>
            <person name="Yamamoto A."/>
            <person name="Ito M."/>
            <person name="Ohkuma M."/>
            <person name="Sakamoto M."/>
            <person name="Matsutani M."/>
        </authorList>
    </citation>
    <scope>NUCLEOTIDE SEQUENCE [LARGE SCALE GENOMIC DNA]</scope>
    <source>
        <strain evidence="4 5">KimH</strain>
    </source>
</reference>
<dbReference type="InterPro" id="IPR011703">
    <property type="entry name" value="ATPase_AAA-3"/>
</dbReference>
<dbReference type="EMBL" id="AP026800">
    <property type="protein sequence ID" value="BDR54276.1"/>
    <property type="molecule type" value="Genomic_DNA"/>
</dbReference>
<dbReference type="RefSeq" id="WP_317643287.1">
    <property type="nucleotide sequence ID" value="NZ_AP026800.1"/>
</dbReference>
<accession>A0ABM8BBH4</accession>
<organism evidence="4 5">
    <name type="scientific">Bombiscardovia apis</name>
    <dbReference type="NCBI Taxonomy" id="2932182"/>
    <lineage>
        <taxon>Bacteria</taxon>
        <taxon>Bacillati</taxon>
        <taxon>Actinomycetota</taxon>
        <taxon>Actinomycetes</taxon>
        <taxon>Bifidobacteriales</taxon>
        <taxon>Bifidobacteriaceae</taxon>
        <taxon>Bombiscardovia</taxon>
    </lineage>
</organism>
<evidence type="ECO:0000313" key="5">
    <source>
        <dbReference type="Proteomes" id="UP001321748"/>
    </source>
</evidence>
<feature type="domain" description="ATPase AAA-3" evidence="2">
    <location>
        <begin position="129"/>
        <end position="259"/>
    </location>
</feature>
<dbReference type="SUPFAM" id="SSF52540">
    <property type="entry name" value="P-loop containing nucleoside triphosphate hydrolases"/>
    <property type="match status" value="1"/>
</dbReference>
<dbReference type="Gene3D" id="1.10.8.80">
    <property type="entry name" value="Magnesium chelatase subunit I, C-Terminal domain"/>
    <property type="match status" value="1"/>
</dbReference>
<evidence type="ECO:0000313" key="4">
    <source>
        <dbReference type="EMBL" id="BDR54276.1"/>
    </source>
</evidence>
<dbReference type="InterPro" id="IPR027417">
    <property type="entry name" value="P-loop_NTPase"/>
</dbReference>
<evidence type="ECO:0000256" key="1">
    <source>
        <dbReference type="SAM" id="MobiDB-lite"/>
    </source>
</evidence>
<gene>
    <name evidence="4" type="primary">moxR</name>
    <name evidence="4" type="ORF">KIMH_03870</name>
</gene>
<dbReference type="Pfam" id="PF17863">
    <property type="entry name" value="AAA_lid_2"/>
    <property type="match status" value="1"/>
</dbReference>
<sequence>MNAVVNDQTALADRTKLPADSSALADATSAITDQTRLPSRMPNVSAADDTRLPVRPPKVAKQQTVAKVPRLHTQPATARPELANNTQSSQPSSSLQGAFERLEESVSRVIVGKSLAIRLCLTAAFAGGHILLEDQPGTGKTQLARALSQSLGLDHKRMQFTPDLLPSDLLGVTIYQQTSKRWSFRPGPVFTQVLLADEINRASPKVQSALLEVMEEGQVTLDGHTRALAGPFIVVATQNDSSQLGTYPLPEAQLDRFLISTSLGDPGHEASLEILTQAGKENNAQAPASLGTQAFQELQQQARAVYASPAILEYVVRLLEASRHSDLIERGSSIRGGLGIVSCARVWAGAQGRDYVIPDDVQALLLPVLAHRITLSPQARIERISKREVLEEVSACVPVPQAGECT</sequence>
<dbReference type="Gene3D" id="3.40.50.300">
    <property type="entry name" value="P-loop containing nucleotide triphosphate hydrolases"/>
    <property type="match status" value="1"/>
</dbReference>
<dbReference type="InterPro" id="IPR050764">
    <property type="entry name" value="CbbQ/NirQ/NorQ/GpvN"/>
</dbReference>